<name>A0A7S1BP77_9STRA</name>
<accession>A0A7S1BP77</accession>
<feature type="compositionally biased region" description="Basic residues" evidence="1">
    <location>
        <begin position="175"/>
        <end position="189"/>
    </location>
</feature>
<dbReference type="AlphaFoldDB" id="A0A7S1BP77"/>
<evidence type="ECO:0000313" key="2">
    <source>
        <dbReference type="EMBL" id="CAD8891625.1"/>
    </source>
</evidence>
<proteinExistence type="predicted"/>
<feature type="region of interest" description="Disordered" evidence="1">
    <location>
        <begin position="164"/>
        <end position="215"/>
    </location>
</feature>
<evidence type="ECO:0000256" key="1">
    <source>
        <dbReference type="SAM" id="MobiDB-lite"/>
    </source>
</evidence>
<sequence>MDTTSSAIKSNKCLIGPLPFLRSVLSPPISLSIQKRNNDFLKRKISNKGEEEQNVEINFDDSRTHLVRPFHGAGSIHALRLLHGNFLSAMASTLSEITREANDTPKGTKLEPSNGICLISKKHVTDALKRMGWYDVLVPGEATSTIGEISELAADASESFFDENVSSQMTDSKGKRISAKTRPRKKRKQNAKEYAQEVEEQERLLAKSTKKMRDK</sequence>
<protein>
    <submittedName>
        <fullName evidence="2">Uncharacterized protein</fullName>
    </submittedName>
</protein>
<organism evidence="2">
    <name type="scientific">Corethron hystrix</name>
    <dbReference type="NCBI Taxonomy" id="216773"/>
    <lineage>
        <taxon>Eukaryota</taxon>
        <taxon>Sar</taxon>
        <taxon>Stramenopiles</taxon>
        <taxon>Ochrophyta</taxon>
        <taxon>Bacillariophyta</taxon>
        <taxon>Coscinodiscophyceae</taxon>
        <taxon>Corethrophycidae</taxon>
        <taxon>Corethrales</taxon>
        <taxon>Corethraceae</taxon>
        <taxon>Corethron</taxon>
    </lineage>
</organism>
<feature type="compositionally biased region" description="Basic and acidic residues" evidence="1">
    <location>
        <begin position="190"/>
        <end position="215"/>
    </location>
</feature>
<reference evidence="2" key="1">
    <citation type="submission" date="2021-01" db="EMBL/GenBank/DDBJ databases">
        <authorList>
            <person name="Corre E."/>
            <person name="Pelletier E."/>
            <person name="Niang G."/>
            <person name="Scheremetjew M."/>
            <person name="Finn R."/>
            <person name="Kale V."/>
            <person name="Holt S."/>
            <person name="Cochrane G."/>
            <person name="Meng A."/>
            <person name="Brown T."/>
            <person name="Cohen L."/>
        </authorList>
    </citation>
    <scope>NUCLEOTIDE SEQUENCE</scope>
    <source>
        <strain evidence="2">308</strain>
    </source>
</reference>
<dbReference type="EMBL" id="HBFR01026177">
    <property type="protein sequence ID" value="CAD8891625.1"/>
    <property type="molecule type" value="Transcribed_RNA"/>
</dbReference>
<gene>
    <name evidence="2" type="ORF">CHYS00102_LOCUS18831</name>
</gene>